<accession>A0ABQ4QVV7</accession>
<gene>
    <name evidence="8" type="ORF">OPKNFCMD_2229</name>
</gene>
<feature type="signal peptide" evidence="6">
    <location>
        <begin position="1"/>
        <end position="22"/>
    </location>
</feature>
<comment type="similarity">
    <text evidence="5">Belongs to the Omp25/RopB family.</text>
</comment>
<reference evidence="8" key="2">
    <citation type="submission" date="2021-08" db="EMBL/GenBank/DDBJ databases">
        <authorList>
            <person name="Tani A."/>
            <person name="Ola A."/>
            <person name="Ogura Y."/>
            <person name="Katsura K."/>
            <person name="Hayashi T."/>
        </authorList>
    </citation>
    <scope>NUCLEOTIDE SEQUENCE</scope>
    <source>
        <strain evidence="8">KCTC 52305</strain>
    </source>
</reference>
<evidence type="ECO:0000256" key="2">
    <source>
        <dbReference type="ARBA" id="ARBA00022729"/>
    </source>
</evidence>
<dbReference type="PANTHER" id="PTHR34001:SF3">
    <property type="entry name" value="BLL7405 PROTEIN"/>
    <property type="match status" value="1"/>
</dbReference>
<keyword evidence="2 6" id="KW-0732">Signal</keyword>
<sequence>MRIAIYGLLGCLGLLEATAASAADFDFGSLRGGSYEPVAAPSLATWEGIYVGGHGGWSSTNFGFGSVFQPLVADHLRGRALESILGASSLLSAVDSRRDGATFGAFAGINYQFDEVVAGVEFDYTHAGITGRSADRTGRYIVGSDGYLYGANLSGEAATRLDDYATIRARFGYTVGGFLPYVTGGFAVGRAQISETVAVRAYEYDQATYRSNQALADPSQRVYVNNSGYANFIQGNPGGSTLAAPDILHRSKEKIVGGIAAGAGLEYAITPGLILRAEYQYVLFNDFDGHKLNVNTVRGGAAVKF</sequence>
<dbReference type="Proteomes" id="UP001055167">
    <property type="component" value="Unassembled WGS sequence"/>
</dbReference>
<keyword evidence="3" id="KW-0472">Membrane</keyword>
<keyword evidence="9" id="KW-1185">Reference proteome</keyword>
<dbReference type="InterPro" id="IPR051692">
    <property type="entry name" value="OMP-like"/>
</dbReference>
<comment type="caution">
    <text evidence="8">The sequence shown here is derived from an EMBL/GenBank/DDBJ whole genome shotgun (WGS) entry which is preliminary data.</text>
</comment>
<comment type="subcellular location">
    <subcellularLocation>
        <location evidence="1">Cell outer membrane</location>
    </subcellularLocation>
</comment>
<evidence type="ECO:0000259" key="7">
    <source>
        <dbReference type="Pfam" id="PF13505"/>
    </source>
</evidence>
<dbReference type="InterPro" id="IPR027385">
    <property type="entry name" value="Beta-barrel_OMP"/>
</dbReference>
<protein>
    <recommendedName>
        <fullName evidence="7">Outer membrane protein beta-barrel domain-containing protein</fullName>
    </recommendedName>
</protein>
<keyword evidence="4" id="KW-0998">Cell outer membrane</keyword>
<evidence type="ECO:0000313" key="9">
    <source>
        <dbReference type="Proteomes" id="UP001055167"/>
    </source>
</evidence>
<dbReference type="RefSeq" id="WP_128564160.1">
    <property type="nucleotide sequence ID" value="NZ_BPQH01000006.1"/>
</dbReference>
<dbReference type="PANTHER" id="PTHR34001">
    <property type="entry name" value="BLL7405 PROTEIN"/>
    <property type="match status" value="1"/>
</dbReference>
<evidence type="ECO:0000256" key="6">
    <source>
        <dbReference type="SAM" id="SignalP"/>
    </source>
</evidence>
<dbReference type="Gene3D" id="2.40.160.20">
    <property type="match status" value="1"/>
</dbReference>
<dbReference type="EMBL" id="BPQH01000006">
    <property type="protein sequence ID" value="GJD49498.1"/>
    <property type="molecule type" value="Genomic_DNA"/>
</dbReference>
<evidence type="ECO:0000256" key="3">
    <source>
        <dbReference type="ARBA" id="ARBA00023136"/>
    </source>
</evidence>
<evidence type="ECO:0000256" key="1">
    <source>
        <dbReference type="ARBA" id="ARBA00004442"/>
    </source>
</evidence>
<feature type="domain" description="Outer membrane protein beta-barrel" evidence="7">
    <location>
        <begin position="39"/>
        <end position="305"/>
    </location>
</feature>
<evidence type="ECO:0000256" key="5">
    <source>
        <dbReference type="ARBA" id="ARBA00038306"/>
    </source>
</evidence>
<proteinExistence type="inferred from homology"/>
<dbReference type="InterPro" id="IPR011250">
    <property type="entry name" value="OMP/PagP_B-barrel"/>
</dbReference>
<organism evidence="8 9">
    <name type="scientific">Methylobacterium crusticola</name>
    <dbReference type="NCBI Taxonomy" id="1697972"/>
    <lineage>
        <taxon>Bacteria</taxon>
        <taxon>Pseudomonadati</taxon>
        <taxon>Pseudomonadota</taxon>
        <taxon>Alphaproteobacteria</taxon>
        <taxon>Hyphomicrobiales</taxon>
        <taxon>Methylobacteriaceae</taxon>
        <taxon>Methylobacterium</taxon>
    </lineage>
</organism>
<evidence type="ECO:0000256" key="4">
    <source>
        <dbReference type="ARBA" id="ARBA00023237"/>
    </source>
</evidence>
<reference evidence="8" key="1">
    <citation type="journal article" date="2021" name="Front. Microbiol.">
        <title>Comprehensive Comparative Genomics and Phenotyping of Methylobacterium Species.</title>
        <authorList>
            <person name="Alessa O."/>
            <person name="Ogura Y."/>
            <person name="Fujitani Y."/>
            <person name="Takami H."/>
            <person name="Hayashi T."/>
            <person name="Sahin N."/>
            <person name="Tani A."/>
        </authorList>
    </citation>
    <scope>NUCLEOTIDE SEQUENCE</scope>
    <source>
        <strain evidence="8">KCTC 52305</strain>
    </source>
</reference>
<dbReference type="SUPFAM" id="SSF56925">
    <property type="entry name" value="OMPA-like"/>
    <property type="match status" value="1"/>
</dbReference>
<name>A0ABQ4QVV7_9HYPH</name>
<evidence type="ECO:0000313" key="8">
    <source>
        <dbReference type="EMBL" id="GJD49498.1"/>
    </source>
</evidence>
<feature type="chain" id="PRO_5045040674" description="Outer membrane protein beta-barrel domain-containing protein" evidence="6">
    <location>
        <begin position="23"/>
        <end position="305"/>
    </location>
</feature>
<dbReference type="Pfam" id="PF13505">
    <property type="entry name" value="OMP_b-brl"/>
    <property type="match status" value="1"/>
</dbReference>